<feature type="region of interest" description="Disordered" evidence="2">
    <location>
        <begin position="2607"/>
        <end position="2627"/>
    </location>
</feature>
<feature type="region of interest" description="Disordered" evidence="2">
    <location>
        <begin position="1024"/>
        <end position="1049"/>
    </location>
</feature>
<feature type="compositionally biased region" description="Polar residues" evidence="2">
    <location>
        <begin position="2607"/>
        <end position="2617"/>
    </location>
</feature>
<sequence>MSSPSSASGVDVELLLDRFLSASTATDCLDSLEQLQVQCRRRRPPATSSGRHGGGGDPKAKRPSQRADQLAEERMRAEEEEEERQTTAVDALLRNGSALRALCGLVSSSAMPPPRGGGAKNSPSSYVGGMEVEGGDVAACELLSAVLPSPPGPAHAAATSAAGGGGGTTTEELRRRQRQKRRAEHISKTLLHFHDAVDPDGAVDAVVHALAPSLLDCLCASSSSSSADDQSPTAHAPTSVYARVLSLQILQSLLSASPGTLREQLMMAPDGINRLVDLLGYGSSMGGGGGGGAGGGAEDANSIPEEVRNESVLFLTSLASSSSMLARLITFSEGYDRSLKIALESSSSSSSSPSSGGSGLSSGSTVSMDCLELCLALAHGDEVARELFIGGGDGRGNLDRLARLVDLRGAERYRDKERNAWWEKELKERRRKEKDRGTREEDIVAAEGSEGARSMDSIARSGGKRGKKSKDDDLDDILRGASSTTSSQDKLDAMQQTKKSQHQNMAITAEPESQPTPYLTPNEARIVDSVFNLILVLLRDGDENTPSTATNRSKRRGRAKSIMSHDLARYIVDCALYTLPPPGVDYVSGVPPPALQQKALLTMGVLGSLGDTVISLEETAKADKNSHSDEDDAASANAIALRRKETEEEFKIQTKLLFETMPIYLHGWVTAIDRLMYLCCTGAYAPKFHADDDGDDFYDDNERPEVTASLLSTYSISTFQSCLPSETASRMVLHALAPPPPDETDEMGAPLEPPVVTRLVTTLADNLRFLQTQQQRLEGASLDMIDVYRATIGASGSAGALGVFLTKGEGDATREMLLRLSPPLPLDGQLQSEPSSANLIDFILHHISSYDPDATSNIRLHASSAYVTIVLLKLLSEWVIGMPRAVMEVLSSPSSVSVGVLVRSKKAGDSISEAVSALCGLLLGLCLEYMLDPIDGASGSLSVKEVPGMENIAWTKETIMNMVQSMGVGKYLNMIDEWKKRPLPLPYCKGEERSNMEQRAFASWYSHNVTLVRRRVVMALAGNRGDDSDESDAEGPNNDVCVNGRSSSSARSLRKMMSNQAQEIENLQIKLEDAFLTIKSQSTQIKELKRMTELGTSSETIDMMTEYTEKMAELEKIKGDLKKEAEHQTRLQEEVIAAKDREIVVAREELLESQTFVEEIRRDNETLREEMAGLSSAYNSLELQYHRTNSGNNSTIAPTEMTAGGEAAAEDGGARYHASGEIAAEIFGRNNDSEAQFLRDENARLREEGRAANEWMSMAVSKMEELSGENESLARSLEEALANLASTGSSDTDSLSIQHRMEVQSVREESETKLKAKDDEIAKRQALVQQLEDQIEEFNLSVKHNDKRPDPELEELQQVIARQERELESIRQAYSEAQDWMASAVTHVDKLTKEVQEKDEQLEEIANLRQASVNGSNGLEIKITELENSLKDVTSELNESQKNQEKITFEMGALQTENADLLKRIGDNQAKVLSEKEALTAELDQVKLEKVALEASLNQFQSWSETSQSYLAEVEAKLKEAIIQRDELATRLESYAPGGNESSSQDNNQQLKSLQKELDEKNEQLERMQDQLIEDADENEAKIGKLLEDFEAEKQRAEGLCQEKSSLSSMIEKLSLEKEHLSKTLSEKQTLHDSINAEKNEEAQRRISDLEASLCASEAKIHNLMALEEQVTTVTAERNEIQSQLNHITEKYENVCQSLELTGVESCNLSAKNQVLEQDNNSLQNHLNELQRKITEKDKDNSTLKNELGEIKTISEEAVQVWQTRAQSLEAEVTSLENQLEQQENEAAEAISQWEGRCSALEETISEGQKRIQSLEADVSSLENQLERQENEAAEAMWQTRAQSLEAEVTSLENQLEQQENEAAEAISQWEGRCSALEETISEGQKRTQSLEAAVTSLENQLERQENEAAEAIAQWESRCSALEESGGHVIGQWEERVQSLESDVTSLEHRLLQQEKEAAEAITHWKARCSALSEREGVVIRQCEESVQALESDVASLGIQLQQKEKEVLESHAKFSEAEKSLTATKDEIKTISHQTLALESTVTLMASQIDILNKQIEEKSDAIECMQQQINDKDASLANSDEELSVLAKELAETQQQSELVVKQWQKRSEQLEASIDELEHTIEEMNISSEKSVQMWKERAENQEKEAAEAITQWEARCATLNERIENLEAQLAASEIDSTIARLKTEVINLATELEIYRGNNEKMQKHLKESKELFDERSNEWEEKEARFEQLKRSCSDQQNKLDANESALDGLKNMCSILQDENAKLLQESKEALKEKEESQVIVLEMKEELRRTNEQLQSFATDQFTRKATEMATQALRQQMEEIRSHFSADHEALLSEIDARRSAEEEVERLKSDLALLAQATEYDDAVDVHVRKTAKKMSAENIKAERKEMEQLRSTLELLREELGSCRWNERQSEAKAANARLQMSILEQEITALRNDLELMEQALEEIETAKINMSVSFEYRIEVLENELLWTERSHEEEMQRIKVELAESNEERDNFAHKLELSEKANAALVYSTAHNGPSGEESESETIKLQLERAQLLAKISEMGANLERRVREAVAAQVSSSEAELIVEKQSRQSVEASLSEALAELEEVKTQMTDFASSTESGKLSDSDQRTQRLRESLDDMRKTNGKLLNKNKRLQVKLDTIDKEHNSTINDLRDKLHKAEEDLRSYERESRFEAALAAEIDNLRASSHTASNGTHKHSQALVLIGMDQNMQSRKLFDEGKESIDRNSAYVIEMYDYVCELKSSIAEERQMYKDLLAEHEDLLALLGQAGLDGIQ</sequence>
<dbReference type="Gene3D" id="1.20.5.340">
    <property type="match status" value="2"/>
</dbReference>
<feature type="coiled-coil region" evidence="1">
    <location>
        <begin position="1469"/>
        <end position="1631"/>
    </location>
</feature>
<dbReference type="InterPro" id="IPR011989">
    <property type="entry name" value="ARM-like"/>
</dbReference>
<feature type="region of interest" description="Disordered" evidence="2">
    <location>
        <begin position="151"/>
        <end position="180"/>
    </location>
</feature>
<keyword evidence="4" id="KW-1185">Reference proteome</keyword>
<evidence type="ECO:0000313" key="4">
    <source>
        <dbReference type="Proteomes" id="UP001530315"/>
    </source>
</evidence>
<dbReference type="Gene3D" id="1.10.287.1490">
    <property type="match status" value="1"/>
</dbReference>
<accession>A0ABD3QK08</accession>
<dbReference type="PANTHER" id="PTHR23159:SF31">
    <property type="entry name" value="CENTROSOME-ASSOCIATED PROTEIN CEP250 ISOFORM X1"/>
    <property type="match status" value="1"/>
</dbReference>
<reference evidence="3 4" key="1">
    <citation type="submission" date="2024-10" db="EMBL/GenBank/DDBJ databases">
        <title>Updated reference genomes for cyclostephanoid diatoms.</title>
        <authorList>
            <person name="Roberts W.R."/>
            <person name="Alverson A.J."/>
        </authorList>
    </citation>
    <scope>NUCLEOTIDE SEQUENCE [LARGE SCALE GENOMIC DNA]</scope>
    <source>
        <strain evidence="3 4">AJA276-08</strain>
    </source>
</reference>
<evidence type="ECO:0000256" key="1">
    <source>
        <dbReference type="SAM" id="Coils"/>
    </source>
</evidence>
<evidence type="ECO:0000256" key="2">
    <source>
        <dbReference type="SAM" id="MobiDB-lite"/>
    </source>
</evidence>
<comment type="caution">
    <text evidence="3">The sequence shown here is derived from an EMBL/GenBank/DDBJ whole genome shotgun (WGS) entry which is preliminary data.</text>
</comment>
<dbReference type="Gene3D" id="1.25.10.10">
    <property type="entry name" value="Leucine-rich Repeat Variant"/>
    <property type="match status" value="1"/>
</dbReference>
<dbReference type="EMBL" id="JALLAZ020000219">
    <property type="protein sequence ID" value="KAL3800279.1"/>
    <property type="molecule type" value="Genomic_DNA"/>
</dbReference>
<feature type="coiled-coil region" evidence="1">
    <location>
        <begin position="2254"/>
        <end position="2309"/>
    </location>
</feature>
<feature type="compositionally biased region" description="Polar residues" evidence="2">
    <location>
        <begin position="483"/>
        <end position="498"/>
    </location>
</feature>
<name>A0ABD3QK08_9STRA</name>
<feature type="region of interest" description="Disordered" evidence="2">
    <location>
        <begin position="38"/>
        <end position="87"/>
    </location>
</feature>
<gene>
    <name evidence="3" type="ORF">ACHAW5_009861</name>
</gene>
<dbReference type="PANTHER" id="PTHR23159">
    <property type="entry name" value="CENTROSOMAL PROTEIN 2"/>
    <property type="match status" value="1"/>
</dbReference>
<feature type="coiled-coil region" evidence="1">
    <location>
        <begin position="1104"/>
        <end position="1184"/>
    </location>
</feature>
<feature type="coiled-coil region" evidence="1">
    <location>
        <begin position="1050"/>
        <end position="1077"/>
    </location>
</feature>
<keyword evidence="1" id="KW-0175">Coiled coil</keyword>
<feature type="coiled-coil region" evidence="1">
    <location>
        <begin position="1713"/>
        <end position="1958"/>
    </location>
</feature>
<feature type="region of interest" description="Disordered" evidence="2">
    <location>
        <begin position="428"/>
        <end position="498"/>
    </location>
</feature>
<feature type="coiled-coil region" evidence="1">
    <location>
        <begin position="1314"/>
        <end position="1443"/>
    </location>
</feature>
<protein>
    <recommendedName>
        <fullName evidence="5">Vesicle tethering protein Uso1/P115-like head domain-containing protein</fullName>
    </recommendedName>
</protein>
<feature type="coiled-coil region" evidence="1">
    <location>
        <begin position="2633"/>
        <end position="2685"/>
    </location>
</feature>
<feature type="compositionally biased region" description="Basic and acidic residues" evidence="2">
    <location>
        <begin position="428"/>
        <end position="442"/>
    </location>
</feature>
<organism evidence="3 4">
    <name type="scientific">Stephanodiscus triporus</name>
    <dbReference type="NCBI Taxonomy" id="2934178"/>
    <lineage>
        <taxon>Eukaryota</taxon>
        <taxon>Sar</taxon>
        <taxon>Stramenopiles</taxon>
        <taxon>Ochrophyta</taxon>
        <taxon>Bacillariophyta</taxon>
        <taxon>Coscinodiscophyceae</taxon>
        <taxon>Thalassiosirophycidae</taxon>
        <taxon>Stephanodiscales</taxon>
        <taxon>Stephanodiscaceae</taxon>
        <taxon>Stephanodiscus</taxon>
    </lineage>
</organism>
<feature type="coiled-coil region" evidence="1">
    <location>
        <begin position="2051"/>
        <end position="2218"/>
    </location>
</feature>
<evidence type="ECO:0008006" key="5">
    <source>
        <dbReference type="Google" id="ProtNLM"/>
    </source>
</evidence>
<dbReference type="Proteomes" id="UP001530315">
    <property type="component" value="Unassembled WGS sequence"/>
</dbReference>
<feature type="compositionally biased region" description="Basic and acidic residues" evidence="2">
    <location>
        <begin position="2618"/>
        <end position="2627"/>
    </location>
</feature>
<evidence type="ECO:0000313" key="3">
    <source>
        <dbReference type="EMBL" id="KAL3800279.1"/>
    </source>
</evidence>
<proteinExistence type="predicted"/>
<feature type="coiled-coil region" evidence="1">
    <location>
        <begin position="2341"/>
        <end position="2510"/>
    </location>
</feature>